<dbReference type="AlphaFoldDB" id="A0A5A7R8Z0"/>
<protein>
    <submittedName>
        <fullName evidence="4">Purple acid phosphatase</fullName>
    </submittedName>
</protein>
<dbReference type="GO" id="GO:0016787">
    <property type="term" value="F:hydrolase activity"/>
    <property type="evidence" value="ECO:0007669"/>
    <property type="project" value="UniProtKB-KW"/>
</dbReference>
<reference evidence="5" key="1">
    <citation type="journal article" date="2019" name="Curr. Biol.">
        <title>Genome Sequence of Striga asiatica Provides Insight into the Evolution of Plant Parasitism.</title>
        <authorList>
            <person name="Yoshida S."/>
            <person name="Kim S."/>
            <person name="Wafula E.K."/>
            <person name="Tanskanen J."/>
            <person name="Kim Y.M."/>
            <person name="Honaas L."/>
            <person name="Yang Z."/>
            <person name="Spallek T."/>
            <person name="Conn C.E."/>
            <person name="Ichihashi Y."/>
            <person name="Cheong K."/>
            <person name="Cui S."/>
            <person name="Der J.P."/>
            <person name="Gundlach H."/>
            <person name="Jiao Y."/>
            <person name="Hori C."/>
            <person name="Ishida J.K."/>
            <person name="Kasahara H."/>
            <person name="Kiba T."/>
            <person name="Kim M.S."/>
            <person name="Koo N."/>
            <person name="Laohavisit A."/>
            <person name="Lee Y.H."/>
            <person name="Lumba S."/>
            <person name="McCourt P."/>
            <person name="Mortimer J.C."/>
            <person name="Mutuku J.M."/>
            <person name="Nomura T."/>
            <person name="Sasaki-Sekimoto Y."/>
            <person name="Seto Y."/>
            <person name="Wang Y."/>
            <person name="Wakatake T."/>
            <person name="Sakakibara H."/>
            <person name="Demura T."/>
            <person name="Yamaguchi S."/>
            <person name="Yoneyama K."/>
            <person name="Manabe R.I."/>
            <person name="Nelson D.C."/>
            <person name="Schulman A.H."/>
            <person name="Timko M.P."/>
            <person name="dePamphilis C.W."/>
            <person name="Choi D."/>
            <person name="Shirasu K."/>
        </authorList>
    </citation>
    <scope>NUCLEOTIDE SEQUENCE [LARGE SCALE GENOMIC DNA]</scope>
    <source>
        <strain evidence="5">cv. UVA1</strain>
    </source>
</reference>
<feature type="domain" description="Calcineurin-like phosphoesterase" evidence="3">
    <location>
        <begin position="199"/>
        <end position="281"/>
    </location>
</feature>
<name>A0A5A7R8Z0_STRAF</name>
<keyword evidence="5" id="KW-1185">Reference proteome</keyword>
<dbReference type="EMBL" id="BKCP01010737">
    <property type="protein sequence ID" value="GER53770.1"/>
    <property type="molecule type" value="Genomic_DNA"/>
</dbReference>
<evidence type="ECO:0000256" key="1">
    <source>
        <dbReference type="ARBA" id="ARBA00022729"/>
    </source>
</evidence>
<organism evidence="4 5">
    <name type="scientific">Striga asiatica</name>
    <name type="common">Asiatic witchweed</name>
    <name type="synonym">Buchnera asiatica</name>
    <dbReference type="NCBI Taxonomy" id="4170"/>
    <lineage>
        <taxon>Eukaryota</taxon>
        <taxon>Viridiplantae</taxon>
        <taxon>Streptophyta</taxon>
        <taxon>Embryophyta</taxon>
        <taxon>Tracheophyta</taxon>
        <taxon>Spermatophyta</taxon>
        <taxon>Magnoliopsida</taxon>
        <taxon>eudicotyledons</taxon>
        <taxon>Gunneridae</taxon>
        <taxon>Pentapetalae</taxon>
        <taxon>asterids</taxon>
        <taxon>lamiids</taxon>
        <taxon>Lamiales</taxon>
        <taxon>Orobanchaceae</taxon>
        <taxon>Buchnereae</taxon>
        <taxon>Striga</taxon>
    </lineage>
</organism>
<sequence>MGNRDYQGNTEAQLSQALRKIDKRWICKRSFIVQAGIADIVFIDTTPFVYTYFNNSKEQRFDWSGIMPRDDYLSSEDSSWTPHNYEHWANKVDLYINGHDHCLEHLSNQNGSMQFLTSGGGSKAWKNKIHYENHSETTHFYYDGQGFISVELLREKANITFFDVMGKPFFQNLSPHKSSIKSSGMVHIFMVDTNPFVNKYFTKAKKFNWEGVLPRSLYIYNLLRDLNANLRASNATWKIVVGHHPIRSIGKRGDTQELVKLLLPILQANKVPIYINGHEHCLEHINNTGSPIEFLTSGGGSRAWGNITHHEKHKNNFNFYYSGQDFISVQVTRREAKMSFHDVFAKILHSFMLTKYGGNNRISISAPMY</sequence>
<keyword evidence="2" id="KW-0378">Hydrolase</keyword>
<dbReference type="Gene3D" id="3.60.21.10">
    <property type="match status" value="3"/>
</dbReference>
<dbReference type="InterPro" id="IPR004843">
    <property type="entry name" value="Calcineurin-like_PHP"/>
</dbReference>
<evidence type="ECO:0000259" key="3">
    <source>
        <dbReference type="Pfam" id="PF00149"/>
    </source>
</evidence>
<evidence type="ECO:0000256" key="2">
    <source>
        <dbReference type="ARBA" id="ARBA00022801"/>
    </source>
</evidence>
<dbReference type="OrthoDB" id="411211at2759"/>
<accession>A0A5A7R8Z0</accession>
<keyword evidence="1" id="KW-0732">Signal</keyword>
<dbReference type="InterPro" id="IPR051558">
    <property type="entry name" value="Metallophosphoesterase_PAP"/>
</dbReference>
<dbReference type="PANTHER" id="PTHR10161">
    <property type="entry name" value="TARTRATE-RESISTANT ACID PHOSPHATASE TYPE 5"/>
    <property type="match status" value="1"/>
</dbReference>
<evidence type="ECO:0000313" key="5">
    <source>
        <dbReference type="Proteomes" id="UP000325081"/>
    </source>
</evidence>
<dbReference type="InterPro" id="IPR029052">
    <property type="entry name" value="Metallo-depent_PP-like"/>
</dbReference>
<gene>
    <name evidence="4" type="ORF">STAS_31317</name>
</gene>
<evidence type="ECO:0000313" key="4">
    <source>
        <dbReference type="EMBL" id="GER53770.1"/>
    </source>
</evidence>
<comment type="caution">
    <text evidence="4">The sequence shown here is derived from an EMBL/GenBank/DDBJ whole genome shotgun (WGS) entry which is preliminary data.</text>
</comment>
<dbReference type="Proteomes" id="UP000325081">
    <property type="component" value="Unassembled WGS sequence"/>
</dbReference>
<proteinExistence type="predicted"/>
<dbReference type="SUPFAM" id="SSF56300">
    <property type="entry name" value="Metallo-dependent phosphatases"/>
    <property type="match status" value="2"/>
</dbReference>
<dbReference type="Pfam" id="PF00149">
    <property type="entry name" value="Metallophos"/>
    <property type="match status" value="1"/>
</dbReference>
<dbReference type="PANTHER" id="PTHR10161:SF36">
    <property type="entry name" value="PURPLE ACID PHOSPHATASE 3"/>
    <property type="match status" value="1"/>
</dbReference>
<feature type="non-terminal residue" evidence="4">
    <location>
        <position position="369"/>
    </location>
</feature>